<evidence type="ECO:0000313" key="3">
    <source>
        <dbReference type="Proteomes" id="UP000234323"/>
    </source>
</evidence>
<dbReference type="PANTHER" id="PTHR10285">
    <property type="entry name" value="URIDINE KINASE"/>
    <property type="match status" value="1"/>
</dbReference>
<sequence length="248" mass="28639">MVNKKNQIITIGISGASCTGKTTFASLLQKIFPNSTILHQDDFFKKKEQYPIDPITNLANGECPEALDFSSFINSLYNLRTSPTFIKSFKSKKNHLIDNIESDELNDLIKELNDQVQNILSNNNNNEKELNFVIVDGFLLYINSDVIKELDIKIFLEADYDTLKKRREFIYGKKIPDRNWVDPPNYFDQMVWPNYYKANNHIINRYVLDGENDDILKDLIVLKSGNLSILSKNIKNVVNIILDLIKVK</sequence>
<protein>
    <submittedName>
        <fullName evidence="2">P-loop containing nucleoside triphosphate hydrolase protein</fullName>
    </submittedName>
</protein>
<dbReference type="Gene3D" id="3.40.50.300">
    <property type="entry name" value="P-loop containing nucleotide triphosphate hydrolases"/>
    <property type="match status" value="1"/>
</dbReference>
<dbReference type="Proteomes" id="UP000234323">
    <property type="component" value="Unassembled WGS sequence"/>
</dbReference>
<dbReference type="InterPro" id="IPR027417">
    <property type="entry name" value="P-loop_NTPase"/>
</dbReference>
<dbReference type="OrthoDB" id="10041966at2759"/>
<gene>
    <name evidence="2" type="ORF">RhiirA4_497028</name>
</gene>
<keyword evidence="1" id="KW-0175">Coiled coil</keyword>
<dbReference type="PROSITE" id="PS51257">
    <property type="entry name" value="PROKAR_LIPOPROTEIN"/>
    <property type="match status" value="1"/>
</dbReference>
<accession>A0A2I1H118</accession>
<dbReference type="EMBL" id="LLXI01001232">
    <property type="protein sequence ID" value="PKY52580.1"/>
    <property type="molecule type" value="Genomic_DNA"/>
</dbReference>
<keyword evidence="2" id="KW-0378">Hydrolase</keyword>
<keyword evidence="3" id="KW-1185">Reference proteome</keyword>
<dbReference type="CDD" id="cd02024">
    <property type="entry name" value="NRK1"/>
    <property type="match status" value="1"/>
</dbReference>
<dbReference type="GO" id="GO:0016787">
    <property type="term" value="F:hydrolase activity"/>
    <property type="evidence" value="ECO:0007669"/>
    <property type="project" value="UniProtKB-KW"/>
</dbReference>
<dbReference type="VEuPathDB" id="FungiDB:RhiirA1_488676"/>
<dbReference type="VEuPathDB" id="FungiDB:FUN_004245"/>
<name>A0A2I1H118_9GLOM</name>
<dbReference type="SUPFAM" id="SSF52540">
    <property type="entry name" value="P-loop containing nucleoside triphosphate hydrolases"/>
    <property type="match status" value="1"/>
</dbReference>
<evidence type="ECO:0000313" key="2">
    <source>
        <dbReference type="EMBL" id="PKY52580.1"/>
    </source>
</evidence>
<proteinExistence type="predicted"/>
<dbReference type="AlphaFoldDB" id="A0A2I1H118"/>
<organism evidence="2 3">
    <name type="scientific">Rhizophagus irregularis</name>
    <dbReference type="NCBI Taxonomy" id="588596"/>
    <lineage>
        <taxon>Eukaryota</taxon>
        <taxon>Fungi</taxon>
        <taxon>Fungi incertae sedis</taxon>
        <taxon>Mucoromycota</taxon>
        <taxon>Glomeromycotina</taxon>
        <taxon>Glomeromycetes</taxon>
        <taxon>Glomerales</taxon>
        <taxon>Glomeraceae</taxon>
        <taxon>Rhizophagus</taxon>
    </lineage>
</organism>
<feature type="coiled-coil region" evidence="1">
    <location>
        <begin position="102"/>
        <end position="129"/>
    </location>
</feature>
<reference evidence="2 3" key="1">
    <citation type="submission" date="2015-10" db="EMBL/GenBank/DDBJ databases">
        <title>Genome analyses suggest a sexual origin of heterokaryosis in a supposedly ancient asexual fungus.</title>
        <authorList>
            <person name="Ropars J."/>
            <person name="Sedzielewska K."/>
            <person name="Noel J."/>
            <person name="Charron P."/>
            <person name="Farinelli L."/>
            <person name="Marton T."/>
            <person name="Kruger M."/>
            <person name="Pelin A."/>
            <person name="Brachmann A."/>
            <person name="Corradi N."/>
        </authorList>
    </citation>
    <scope>NUCLEOTIDE SEQUENCE [LARGE SCALE GENOMIC DNA]</scope>
    <source>
        <strain evidence="2 3">A4</strain>
    </source>
</reference>
<comment type="caution">
    <text evidence="2">The sequence shown here is derived from an EMBL/GenBank/DDBJ whole genome shotgun (WGS) entry which is preliminary data.</text>
</comment>
<dbReference type="VEuPathDB" id="FungiDB:RhiirFUN_006400"/>
<evidence type="ECO:0000256" key="1">
    <source>
        <dbReference type="SAM" id="Coils"/>
    </source>
</evidence>